<dbReference type="GO" id="GO:0003700">
    <property type="term" value="F:DNA-binding transcription factor activity"/>
    <property type="evidence" value="ECO:0007669"/>
    <property type="project" value="TreeGrafter"/>
</dbReference>
<protein>
    <submittedName>
        <fullName evidence="6">Helix-turn-helix domain-containing protein</fullName>
    </submittedName>
</protein>
<dbReference type="PROSITE" id="PS51077">
    <property type="entry name" value="HTH_ICLR"/>
    <property type="match status" value="1"/>
</dbReference>
<feature type="domain" description="HTH iclR-type" evidence="4">
    <location>
        <begin position="17"/>
        <end position="80"/>
    </location>
</feature>
<dbReference type="GO" id="GO:0003677">
    <property type="term" value="F:DNA binding"/>
    <property type="evidence" value="ECO:0007669"/>
    <property type="project" value="UniProtKB-KW"/>
</dbReference>
<evidence type="ECO:0000256" key="3">
    <source>
        <dbReference type="ARBA" id="ARBA00023163"/>
    </source>
</evidence>
<dbReference type="EMBL" id="CP045644">
    <property type="protein sequence ID" value="QFZ85105.1"/>
    <property type="molecule type" value="Genomic_DNA"/>
</dbReference>
<keyword evidence="1" id="KW-0805">Transcription regulation</keyword>
<dbReference type="InterPro" id="IPR005471">
    <property type="entry name" value="Tscrpt_reg_IclR_N"/>
</dbReference>
<evidence type="ECO:0000256" key="2">
    <source>
        <dbReference type="ARBA" id="ARBA00023125"/>
    </source>
</evidence>
<dbReference type="SMART" id="SM00346">
    <property type="entry name" value="HTH_ICLR"/>
    <property type="match status" value="1"/>
</dbReference>
<dbReference type="InterPro" id="IPR029016">
    <property type="entry name" value="GAF-like_dom_sf"/>
</dbReference>
<dbReference type="PANTHER" id="PTHR30136:SF39">
    <property type="entry name" value="TRANSCRIPTIONAL REGULATORY PROTEIN"/>
    <property type="match status" value="1"/>
</dbReference>
<dbReference type="SUPFAM" id="SSF55781">
    <property type="entry name" value="GAF domain-like"/>
    <property type="match status" value="1"/>
</dbReference>
<organism evidence="6 7">
    <name type="scientific">Variovorax paradoxus</name>
    <dbReference type="NCBI Taxonomy" id="34073"/>
    <lineage>
        <taxon>Bacteria</taxon>
        <taxon>Pseudomonadati</taxon>
        <taxon>Pseudomonadota</taxon>
        <taxon>Betaproteobacteria</taxon>
        <taxon>Burkholderiales</taxon>
        <taxon>Comamonadaceae</taxon>
        <taxon>Variovorax</taxon>
    </lineage>
</organism>
<dbReference type="PROSITE" id="PS51078">
    <property type="entry name" value="ICLR_ED"/>
    <property type="match status" value="1"/>
</dbReference>
<evidence type="ECO:0000313" key="7">
    <source>
        <dbReference type="Proteomes" id="UP000326780"/>
    </source>
</evidence>
<reference evidence="6 7" key="1">
    <citation type="submission" date="2019-10" db="EMBL/GenBank/DDBJ databases">
        <title>Complete genome sequence of Variovorax paradoxus 5C-2.</title>
        <authorList>
            <person name="Gogoleva N.E."/>
            <person name="Balkin A.S."/>
        </authorList>
    </citation>
    <scope>NUCLEOTIDE SEQUENCE [LARGE SCALE GENOMIC DNA]</scope>
    <source>
        <strain evidence="6 7">5C-2</strain>
    </source>
</reference>
<evidence type="ECO:0000256" key="1">
    <source>
        <dbReference type="ARBA" id="ARBA00023015"/>
    </source>
</evidence>
<dbReference type="Pfam" id="PF09339">
    <property type="entry name" value="HTH_IclR"/>
    <property type="match status" value="1"/>
</dbReference>
<dbReference type="AlphaFoldDB" id="A0A5Q0M9B3"/>
<evidence type="ECO:0000313" key="6">
    <source>
        <dbReference type="EMBL" id="QFZ85105.1"/>
    </source>
</evidence>
<dbReference type="InterPro" id="IPR036390">
    <property type="entry name" value="WH_DNA-bd_sf"/>
</dbReference>
<sequence length="275" mass="29750">MRNQTPRVEEPAATTDAGSLKRGVQILKILATVGARGLALTEIADRAGLPHPSVHRVLRQLLDDRLVSRNEDIKRYRLGPLAFELGIACSTMYGDLRDLCANAMEMLSEQTGDTSYLVVRSGFDAVCMHRHEGEFPIRALVLDVGGRRPLGVGAGGLALLAAVKEDERHQIIERVGPKLHAFGGMTAEDLERACVLTHDNGAAVIHDTLSLGVSAVGLAFFDGLGQPVGALSVAALSHRMTGERVKRIAELLKDGRADVERRMNRKHLNGWKTGT</sequence>
<dbReference type="InterPro" id="IPR036388">
    <property type="entry name" value="WH-like_DNA-bd_sf"/>
</dbReference>
<dbReference type="GO" id="GO:0045892">
    <property type="term" value="P:negative regulation of DNA-templated transcription"/>
    <property type="evidence" value="ECO:0007669"/>
    <property type="project" value="TreeGrafter"/>
</dbReference>
<name>A0A5Q0M9B3_VARPD</name>
<dbReference type="Gene3D" id="1.10.10.10">
    <property type="entry name" value="Winged helix-like DNA-binding domain superfamily/Winged helix DNA-binding domain"/>
    <property type="match status" value="1"/>
</dbReference>
<dbReference type="Proteomes" id="UP000326780">
    <property type="component" value="Chromosome"/>
</dbReference>
<keyword evidence="3" id="KW-0804">Transcription</keyword>
<accession>A0A5Q0M9B3</accession>
<dbReference type="InterPro" id="IPR014757">
    <property type="entry name" value="Tscrpt_reg_IclR_C"/>
</dbReference>
<gene>
    <name evidence="6" type="ORF">GFK26_21270</name>
</gene>
<evidence type="ECO:0000259" key="4">
    <source>
        <dbReference type="PROSITE" id="PS51077"/>
    </source>
</evidence>
<proteinExistence type="predicted"/>
<dbReference type="SUPFAM" id="SSF46785">
    <property type="entry name" value="Winged helix' DNA-binding domain"/>
    <property type="match status" value="1"/>
</dbReference>
<dbReference type="RefSeq" id="WP_153283723.1">
    <property type="nucleotide sequence ID" value="NZ_CP045644.1"/>
</dbReference>
<dbReference type="PANTHER" id="PTHR30136">
    <property type="entry name" value="HELIX-TURN-HELIX TRANSCRIPTIONAL REGULATOR, ICLR FAMILY"/>
    <property type="match status" value="1"/>
</dbReference>
<dbReference type="InterPro" id="IPR050707">
    <property type="entry name" value="HTH_MetabolicPath_Reg"/>
</dbReference>
<dbReference type="Gene3D" id="3.30.450.40">
    <property type="match status" value="1"/>
</dbReference>
<feature type="domain" description="IclR-ED" evidence="5">
    <location>
        <begin position="81"/>
        <end position="265"/>
    </location>
</feature>
<keyword evidence="2" id="KW-0238">DNA-binding</keyword>
<dbReference type="Pfam" id="PF01614">
    <property type="entry name" value="IclR_C"/>
    <property type="match status" value="1"/>
</dbReference>
<evidence type="ECO:0000259" key="5">
    <source>
        <dbReference type="PROSITE" id="PS51078"/>
    </source>
</evidence>